<dbReference type="GO" id="GO:0120147">
    <property type="term" value="F:formylglycine-generating oxidase activity"/>
    <property type="evidence" value="ECO:0007669"/>
    <property type="project" value="TreeGrafter"/>
</dbReference>
<evidence type="ECO:0000313" key="3">
    <source>
        <dbReference type="EMBL" id="QTA92196.1"/>
    </source>
</evidence>
<protein>
    <submittedName>
        <fullName evidence="3">Sulfatase-modifying factor enzyme domain-containing protein</fullName>
    </submittedName>
</protein>
<dbReference type="SUPFAM" id="SSF56436">
    <property type="entry name" value="C-type lectin-like"/>
    <property type="match status" value="1"/>
</dbReference>
<dbReference type="InterPro" id="IPR051043">
    <property type="entry name" value="Sulfatase_Mod_Factor_Kinase"/>
</dbReference>
<dbReference type="Proteomes" id="UP000663722">
    <property type="component" value="Chromosome"/>
</dbReference>
<accession>A0A975BUV6</accession>
<dbReference type="PANTHER" id="PTHR23150:SF19">
    <property type="entry name" value="FORMYLGLYCINE-GENERATING ENZYME"/>
    <property type="match status" value="1"/>
</dbReference>
<dbReference type="Pfam" id="PF03781">
    <property type="entry name" value="FGE-sulfatase"/>
    <property type="match status" value="1"/>
</dbReference>
<feature type="domain" description="Sulfatase-modifying factor enzyme-like" evidence="2">
    <location>
        <begin position="70"/>
        <end position="297"/>
    </location>
</feature>
<feature type="transmembrane region" description="Helical" evidence="1">
    <location>
        <begin position="6"/>
        <end position="23"/>
    </location>
</feature>
<reference evidence="3" key="1">
    <citation type="journal article" date="2021" name="Microb. Physiol.">
        <title>Proteogenomic Insights into the Physiology of Marine, Sulfate-Reducing, Filamentous Desulfonema limicola and Desulfonema magnum.</title>
        <authorList>
            <person name="Schnaars V."/>
            <person name="Wohlbrand L."/>
            <person name="Scheve S."/>
            <person name="Hinrichs C."/>
            <person name="Reinhardt R."/>
            <person name="Rabus R."/>
        </authorList>
    </citation>
    <scope>NUCLEOTIDE SEQUENCE</scope>
    <source>
        <strain evidence="3">4be13</strain>
    </source>
</reference>
<keyword evidence="4" id="KW-1185">Reference proteome</keyword>
<dbReference type="AlphaFoldDB" id="A0A975BUV6"/>
<evidence type="ECO:0000259" key="2">
    <source>
        <dbReference type="Pfam" id="PF03781"/>
    </source>
</evidence>
<name>A0A975BUV6_9BACT</name>
<sequence length="299" mass="34011">MTTTKRFFVLFIAFTWIIFLVILQPHKRWGGWNDDEDSPQNAKTAALLSAPAKLAEPQIPNFITNSIGMEFVYIPPGRFMMGSPRGEAGRYDDRETQHEVTLTSGFYMQTTEVTQSQWESVVKKNPSYFKDCGGDCPVEQVSWNDVQEFVWKLNQMEKSGRYSLPTEAQWEYACKSGTTTRFNWGNEEDCFKANYGVSFVHHKCKGINPGKTMKVSSFPPNSLGLYDMHGNVWEWCLDRFNLYVSNSATDPAGAYAAVERVYRGGSWSVSARYCRSANRDSGNPNDRLSSLGFRLVREP</sequence>
<dbReference type="PANTHER" id="PTHR23150">
    <property type="entry name" value="SULFATASE MODIFYING FACTOR 1, 2"/>
    <property type="match status" value="1"/>
</dbReference>
<evidence type="ECO:0000313" key="4">
    <source>
        <dbReference type="Proteomes" id="UP000663722"/>
    </source>
</evidence>
<dbReference type="RefSeq" id="WP_207679659.1">
    <property type="nucleotide sequence ID" value="NZ_CP061800.1"/>
</dbReference>
<dbReference type="KEGG" id="dmm:dnm_082720"/>
<keyword evidence="1" id="KW-0472">Membrane</keyword>
<organism evidence="3 4">
    <name type="scientific">Desulfonema magnum</name>
    <dbReference type="NCBI Taxonomy" id="45655"/>
    <lineage>
        <taxon>Bacteria</taxon>
        <taxon>Pseudomonadati</taxon>
        <taxon>Thermodesulfobacteriota</taxon>
        <taxon>Desulfobacteria</taxon>
        <taxon>Desulfobacterales</taxon>
        <taxon>Desulfococcaceae</taxon>
        <taxon>Desulfonema</taxon>
    </lineage>
</organism>
<keyword evidence="1" id="KW-0812">Transmembrane</keyword>
<dbReference type="Gene3D" id="3.90.1580.10">
    <property type="entry name" value="paralog of FGE (formylglycine-generating enzyme)"/>
    <property type="match status" value="1"/>
</dbReference>
<proteinExistence type="predicted"/>
<dbReference type="EMBL" id="CP061800">
    <property type="protein sequence ID" value="QTA92196.1"/>
    <property type="molecule type" value="Genomic_DNA"/>
</dbReference>
<dbReference type="InterPro" id="IPR016187">
    <property type="entry name" value="CTDL_fold"/>
</dbReference>
<keyword evidence="1" id="KW-1133">Transmembrane helix</keyword>
<gene>
    <name evidence="3" type="ORF">dnm_082720</name>
</gene>
<dbReference type="InterPro" id="IPR005532">
    <property type="entry name" value="SUMF_dom"/>
</dbReference>
<evidence type="ECO:0000256" key="1">
    <source>
        <dbReference type="SAM" id="Phobius"/>
    </source>
</evidence>
<dbReference type="InterPro" id="IPR042095">
    <property type="entry name" value="SUMF_sf"/>
</dbReference>